<dbReference type="InterPro" id="IPR008963">
    <property type="entry name" value="Purple_acid_Pase-like_N"/>
</dbReference>
<feature type="signal peptide" evidence="2">
    <location>
        <begin position="1"/>
        <end position="28"/>
    </location>
</feature>
<dbReference type="EMBL" id="MHTG01000007">
    <property type="protein sequence ID" value="OHA57715.1"/>
    <property type="molecule type" value="Genomic_DNA"/>
</dbReference>
<feature type="compositionally biased region" description="Low complexity" evidence="1">
    <location>
        <begin position="33"/>
        <end position="45"/>
    </location>
</feature>
<reference evidence="4 5" key="1">
    <citation type="journal article" date="2016" name="Nat. Commun.">
        <title>Thousands of microbial genomes shed light on interconnected biogeochemical processes in an aquifer system.</title>
        <authorList>
            <person name="Anantharaman K."/>
            <person name="Brown C.T."/>
            <person name="Hug L.A."/>
            <person name="Sharon I."/>
            <person name="Castelle C.J."/>
            <person name="Probst A.J."/>
            <person name="Thomas B.C."/>
            <person name="Singh A."/>
            <person name="Wilkins M.J."/>
            <person name="Karaoz U."/>
            <person name="Brodie E.L."/>
            <person name="Williams K.H."/>
            <person name="Hubbard S.S."/>
            <person name="Banfield J.F."/>
        </authorList>
    </citation>
    <scope>NUCLEOTIDE SEQUENCE [LARGE SCALE GENOMIC DNA]</scope>
</reference>
<evidence type="ECO:0000313" key="5">
    <source>
        <dbReference type="Proteomes" id="UP000176494"/>
    </source>
</evidence>
<accession>A0A1G2QAY2</accession>
<dbReference type="Proteomes" id="UP000176494">
    <property type="component" value="Unassembled WGS sequence"/>
</dbReference>
<sequence>MIKKISLLLSVLLLVAVVSWPGNQPVQAQGKSNTNSNNNVNGDYNYQEDERLPRGLRTAPGIEKRVENGKGLPFGWWLKLFGGGNNDDNDDDNSTTTPAILTISGITETVGTSTVTIGWHTNLNATSEISYGTSSTLVATSSVVASSSALVSNHAIALSGLAPDTTYYYRLTSTADSKTATSSINQFTTDVLPIPDTNPPNIIFTIVTGVDEDSARLVWVTNEAADSKLWVSTSSPVNISGAPNASSTNLTYYHDLTAIGLASTTTYYYFLSSADAASNLATTSGSFITD</sequence>
<organism evidence="4 5">
    <name type="scientific">Candidatus Vogelbacteria bacterium GWA1_51_14</name>
    <dbReference type="NCBI Taxonomy" id="1802435"/>
    <lineage>
        <taxon>Bacteria</taxon>
        <taxon>Candidatus Vogeliibacteriota</taxon>
    </lineage>
</organism>
<proteinExistence type="predicted"/>
<dbReference type="GO" id="GO:0003993">
    <property type="term" value="F:acid phosphatase activity"/>
    <property type="evidence" value="ECO:0007669"/>
    <property type="project" value="InterPro"/>
</dbReference>
<name>A0A1G2QAY2_9BACT</name>
<comment type="caution">
    <text evidence="4">The sequence shown here is derived from an EMBL/GenBank/DDBJ whole genome shotgun (WGS) entry which is preliminary data.</text>
</comment>
<dbReference type="SUPFAM" id="SSF49363">
    <property type="entry name" value="Purple acid phosphatase, N-terminal domain"/>
    <property type="match status" value="1"/>
</dbReference>
<evidence type="ECO:0000256" key="1">
    <source>
        <dbReference type="SAM" id="MobiDB-lite"/>
    </source>
</evidence>
<dbReference type="GO" id="GO:0046872">
    <property type="term" value="F:metal ion binding"/>
    <property type="evidence" value="ECO:0007669"/>
    <property type="project" value="InterPro"/>
</dbReference>
<feature type="region of interest" description="Disordered" evidence="1">
    <location>
        <begin position="24"/>
        <end position="54"/>
    </location>
</feature>
<dbReference type="InterPro" id="IPR015914">
    <property type="entry name" value="PAPs_N"/>
</dbReference>
<dbReference type="AlphaFoldDB" id="A0A1G2QAY2"/>
<feature type="domain" description="Purple acid phosphatase N-terminal" evidence="3">
    <location>
        <begin position="112"/>
        <end position="189"/>
    </location>
</feature>
<keyword evidence="2" id="KW-0732">Signal</keyword>
<dbReference type="Gene3D" id="2.60.40.380">
    <property type="entry name" value="Purple acid phosphatase-like, N-terminal"/>
    <property type="match status" value="1"/>
</dbReference>
<evidence type="ECO:0000313" key="4">
    <source>
        <dbReference type="EMBL" id="OHA57715.1"/>
    </source>
</evidence>
<gene>
    <name evidence="4" type="ORF">A2114_02450</name>
</gene>
<evidence type="ECO:0000256" key="2">
    <source>
        <dbReference type="SAM" id="SignalP"/>
    </source>
</evidence>
<dbReference type="STRING" id="1802435.A2114_02450"/>
<dbReference type="Pfam" id="PF16656">
    <property type="entry name" value="Pur_ac_phosph_N"/>
    <property type="match status" value="1"/>
</dbReference>
<protein>
    <recommendedName>
        <fullName evidence="3">Purple acid phosphatase N-terminal domain-containing protein</fullName>
    </recommendedName>
</protein>
<evidence type="ECO:0000259" key="3">
    <source>
        <dbReference type="Pfam" id="PF16656"/>
    </source>
</evidence>
<feature type="chain" id="PRO_5009584059" description="Purple acid phosphatase N-terminal domain-containing protein" evidence="2">
    <location>
        <begin position="29"/>
        <end position="290"/>
    </location>
</feature>